<dbReference type="PANTHER" id="PTHR43130">
    <property type="entry name" value="ARAC-FAMILY TRANSCRIPTIONAL REGULATOR"/>
    <property type="match status" value="1"/>
</dbReference>
<evidence type="ECO:0000313" key="2">
    <source>
        <dbReference type="EMBL" id="MBC2601316.1"/>
    </source>
</evidence>
<dbReference type="SUPFAM" id="SSF52317">
    <property type="entry name" value="Class I glutamine amidotransferase-like"/>
    <property type="match status" value="1"/>
</dbReference>
<evidence type="ECO:0000259" key="1">
    <source>
        <dbReference type="Pfam" id="PF01965"/>
    </source>
</evidence>
<evidence type="ECO:0000313" key="3">
    <source>
        <dbReference type="Proteomes" id="UP000525652"/>
    </source>
</evidence>
<dbReference type="AlphaFoldDB" id="A0A7X1AWJ7"/>
<dbReference type="CDD" id="cd03139">
    <property type="entry name" value="GATase1_PfpI_2"/>
    <property type="match status" value="1"/>
</dbReference>
<reference evidence="2 3" key="1">
    <citation type="submission" date="2020-07" db="EMBL/GenBank/DDBJ databases">
        <authorList>
            <person name="Feng X."/>
        </authorList>
    </citation>
    <scope>NUCLEOTIDE SEQUENCE [LARGE SCALE GENOMIC DNA]</scope>
    <source>
        <strain evidence="2 3">JCM14086</strain>
    </source>
</reference>
<feature type="domain" description="DJ-1/PfpI" evidence="1">
    <location>
        <begin position="13"/>
        <end position="173"/>
    </location>
</feature>
<gene>
    <name evidence="2" type="ORF">H5P30_05955</name>
</gene>
<dbReference type="Gene3D" id="3.40.50.880">
    <property type="match status" value="1"/>
</dbReference>
<protein>
    <submittedName>
        <fullName evidence="2">DJ-1/PfpI family protein</fullName>
    </submittedName>
</protein>
<dbReference type="InterPro" id="IPR002818">
    <property type="entry name" value="DJ-1/PfpI"/>
</dbReference>
<proteinExistence type="predicted"/>
<dbReference type="PANTHER" id="PTHR43130:SF15">
    <property type="entry name" value="THIJ_PFPI FAMILY PROTEIN (AFU_ORTHOLOGUE AFUA_5G14240)"/>
    <property type="match status" value="1"/>
</dbReference>
<dbReference type="EMBL" id="JACHVA010000052">
    <property type="protein sequence ID" value="MBC2601316.1"/>
    <property type="molecule type" value="Genomic_DNA"/>
</dbReference>
<dbReference type="InterPro" id="IPR029062">
    <property type="entry name" value="Class_I_gatase-like"/>
</dbReference>
<keyword evidence="3" id="KW-1185">Reference proteome</keyword>
<dbReference type="Pfam" id="PF01965">
    <property type="entry name" value="DJ-1_PfpI"/>
    <property type="match status" value="1"/>
</dbReference>
<dbReference type="RefSeq" id="WP_185692034.1">
    <property type="nucleotide sequence ID" value="NZ_JACHVA010000052.1"/>
</dbReference>
<dbReference type="InterPro" id="IPR052158">
    <property type="entry name" value="INH-QAR"/>
</dbReference>
<accession>A0A7X1AWJ7</accession>
<comment type="caution">
    <text evidence="2">The sequence shown here is derived from an EMBL/GenBank/DDBJ whole genome shotgun (WGS) entry which is preliminary data.</text>
</comment>
<name>A0A7X1AWJ7_9BACT</name>
<dbReference type="Proteomes" id="UP000525652">
    <property type="component" value="Unassembled WGS sequence"/>
</dbReference>
<organism evidence="2 3">
    <name type="scientific">Puniceicoccus vermicola</name>
    <dbReference type="NCBI Taxonomy" id="388746"/>
    <lineage>
        <taxon>Bacteria</taxon>
        <taxon>Pseudomonadati</taxon>
        <taxon>Verrucomicrobiota</taxon>
        <taxon>Opitutia</taxon>
        <taxon>Puniceicoccales</taxon>
        <taxon>Puniceicoccaceae</taxon>
        <taxon>Puniceicoccus</taxon>
    </lineage>
</organism>
<sequence>MTSSTPKPTVGTVLFPGFELLDVFGPLDFFLILPDLFDFVMLAEKTGSVRSGQGPTALAERALSDCESVDILLVPGGKGTRTEVENPTLLCEIDRLSQTAQYVTTVCTGSALLAKTGQLDHKRATTNKAAWQWVTSQRSEVDWVAKARWVEDGKFFTSSGVSAGMDMALGLVQEIYGEKTAKEVALRAEYKWNNDSNDDPFAEIHGLV</sequence>